<comment type="similarity">
    <text evidence="6">Belongs to the TPP enzyme family. MenD subfamily.</text>
</comment>
<evidence type="ECO:0000256" key="5">
    <source>
        <dbReference type="ARBA" id="ARBA00023211"/>
    </source>
</evidence>
<keyword evidence="3 6" id="KW-0460">Magnesium</keyword>
<dbReference type="GO" id="GO:0009234">
    <property type="term" value="P:menaquinone biosynthetic process"/>
    <property type="evidence" value="ECO:0007669"/>
    <property type="project" value="UniProtKB-UniRule"/>
</dbReference>
<comment type="subunit">
    <text evidence="6">Homodimer.</text>
</comment>
<evidence type="ECO:0000313" key="10">
    <source>
        <dbReference type="Proteomes" id="UP000309133"/>
    </source>
</evidence>
<comment type="pathway">
    <text evidence="6">Quinol/quinone metabolism; 1,4-dihydroxy-2-naphthoate biosynthesis; 1,4-dihydroxy-2-naphthoate from chorismate: step 2/7.</text>
</comment>
<proteinExistence type="inferred from homology"/>
<evidence type="ECO:0000256" key="7">
    <source>
        <dbReference type="SAM" id="MobiDB-lite"/>
    </source>
</evidence>
<dbReference type="SUPFAM" id="SSF52518">
    <property type="entry name" value="Thiamin diphosphate-binding fold (THDP-binding)"/>
    <property type="match status" value="2"/>
</dbReference>
<dbReference type="EC" id="2.2.1.9" evidence="6"/>
<comment type="catalytic activity">
    <reaction evidence="6">
        <text>isochorismate + 2-oxoglutarate + H(+) = 5-enolpyruvoyl-6-hydroxy-2-succinyl-cyclohex-3-ene-1-carboxylate + CO2</text>
        <dbReference type="Rhea" id="RHEA:25593"/>
        <dbReference type="ChEBI" id="CHEBI:15378"/>
        <dbReference type="ChEBI" id="CHEBI:16526"/>
        <dbReference type="ChEBI" id="CHEBI:16810"/>
        <dbReference type="ChEBI" id="CHEBI:29780"/>
        <dbReference type="ChEBI" id="CHEBI:58818"/>
        <dbReference type="EC" id="2.2.1.9"/>
    </reaction>
</comment>
<keyword evidence="2 6" id="KW-0479">Metal-binding</keyword>
<dbReference type="GO" id="GO:0070204">
    <property type="term" value="F:2-succinyl-5-enolpyruvyl-6-hydroxy-3-cyclohexene-1-carboxylic-acid synthase activity"/>
    <property type="evidence" value="ECO:0007669"/>
    <property type="project" value="UniProtKB-UniRule"/>
</dbReference>
<name>A0A4S4FMK9_9MICO</name>
<dbReference type="GO" id="GO:0030145">
    <property type="term" value="F:manganese ion binding"/>
    <property type="evidence" value="ECO:0007669"/>
    <property type="project" value="UniProtKB-UniRule"/>
</dbReference>
<comment type="pathway">
    <text evidence="6">Quinol/quinone metabolism; menaquinone biosynthesis.</text>
</comment>
<dbReference type="CDD" id="cd02009">
    <property type="entry name" value="TPP_SHCHC_synthase"/>
    <property type="match status" value="1"/>
</dbReference>
<protein>
    <recommendedName>
        <fullName evidence="6">2-succinyl-5-enolpyruvyl-6-hydroxy-3-cyclohexene-1-carboxylate synthase</fullName>
        <shortName evidence="6">SEPHCHC synthase</shortName>
        <ecNumber evidence="6">2.2.1.9</ecNumber>
    </recommendedName>
    <alternativeName>
        <fullName evidence="6">Menaquinone biosynthesis protein MenD</fullName>
    </alternativeName>
</protein>
<dbReference type="Proteomes" id="UP000309133">
    <property type="component" value="Unassembled WGS sequence"/>
</dbReference>
<keyword evidence="1 6" id="KW-0808">Transferase</keyword>
<evidence type="ECO:0000256" key="1">
    <source>
        <dbReference type="ARBA" id="ARBA00022679"/>
    </source>
</evidence>
<dbReference type="PANTHER" id="PTHR42916">
    <property type="entry name" value="2-SUCCINYL-5-ENOLPYRUVYL-6-HYDROXY-3-CYCLOHEXENE-1-CARBOXYLATE SYNTHASE"/>
    <property type="match status" value="1"/>
</dbReference>
<dbReference type="CDD" id="cd07037">
    <property type="entry name" value="TPP_PYR_MenD"/>
    <property type="match status" value="1"/>
</dbReference>
<comment type="cofactor">
    <cofactor evidence="6">
        <name>Mg(2+)</name>
        <dbReference type="ChEBI" id="CHEBI:18420"/>
    </cofactor>
    <cofactor evidence="6">
        <name>Mn(2+)</name>
        <dbReference type="ChEBI" id="CHEBI:29035"/>
    </cofactor>
</comment>
<gene>
    <name evidence="6 9" type="primary">menD</name>
    <name evidence="9" type="ORF">E6C64_10710</name>
</gene>
<sequence length="579" mass="59951">MPDRAHGTPDPSRSTEPVSASLPESGLPETTSASHAAAVVLRGLVDAGMRHLVLSPGSRSQALALEAARLERMGELAVHVRIDERSAGFLALGLALESGIPVAVVTTSGTAVANLHPAMLEAWHSGVPLIAITADRPAEVRGTGANQTTTQPGIFGPAAVFEADVRAGAGIARLHRSLGGAWATAINGAPVHLNVSFREPLSGPVPEIGRGGSGVLAVDDPAAPPLSRGPRTVIIAGTGAGPQAEEFAHASGWPLLAEVTSGSRFGRSAIPAYRAALARLGHRIERAIVFGRPNLSREVPALLQRDDVEVIVVESAGAEQFRPGGRGTVVPDVAVDAADPVTEQERAWFGEWLQAGRALAEDPDDLPYTGGSGSDQAAVRGALAREELAAVRAPNTRRSLVEAIWRASWPHDRLFLAASRLVREADLVVPGKKITVRANRGLAGIDGSISSAIGIAIASQLAEVPGTAAAGATRALLGDLAFLHDVGGLLQAPGERAPRVQLIVGNDHGGTIFDGLEVAGTADRTDFERVMITPHAVDIASLAAAYGWHYTLATDRGTLDRALTAPPAGLSIVEVPLDR</sequence>
<dbReference type="Gene3D" id="3.40.50.1220">
    <property type="entry name" value="TPP-binding domain"/>
    <property type="match status" value="1"/>
</dbReference>
<dbReference type="AlphaFoldDB" id="A0A4S4FMK9"/>
<evidence type="ECO:0000256" key="6">
    <source>
        <dbReference type="HAMAP-Rule" id="MF_01659"/>
    </source>
</evidence>
<accession>A0A4S4FMK9</accession>
<keyword evidence="5 6" id="KW-0464">Manganese</keyword>
<organism evidence="9 10">
    <name type="scientific">Naasia lichenicola</name>
    <dbReference type="NCBI Taxonomy" id="2565933"/>
    <lineage>
        <taxon>Bacteria</taxon>
        <taxon>Bacillati</taxon>
        <taxon>Actinomycetota</taxon>
        <taxon>Actinomycetes</taxon>
        <taxon>Micrococcales</taxon>
        <taxon>Microbacteriaceae</taxon>
        <taxon>Naasia</taxon>
    </lineage>
</organism>
<evidence type="ECO:0000256" key="2">
    <source>
        <dbReference type="ARBA" id="ARBA00022723"/>
    </source>
</evidence>
<dbReference type="Gene3D" id="3.40.50.970">
    <property type="match status" value="2"/>
</dbReference>
<evidence type="ECO:0000256" key="3">
    <source>
        <dbReference type="ARBA" id="ARBA00022842"/>
    </source>
</evidence>
<keyword evidence="6" id="KW-0474">Menaquinone biosynthesis</keyword>
<dbReference type="EMBL" id="SSSM01000004">
    <property type="protein sequence ID" value="THG31052.1"/>
    <property type="molecule type" value="Genomic_DNA"/>
</dbReference>
<dbReference type="NCBIfam" id="TIGR00173">
    <property type="entry name" value="menD"/>
    <property type="match status" value="1"/>
</dbReference>
<keyword evidence="4 6" id="KW-0786">Thiamine pyrophosphate</keyword>
<dbReference type="HAMAP" id="MF_01659">
    <property type="entry name" value="MenD"/>
    <property type="match status" value="1"/>
</dbReference>
<evidence type="ECO:0000259" key="8">
    <source>
        <dbReference type="Pfam" id="PF02776"/>
    </source>
</evidence>
<dbReference type="UniPathway" id="UPA00079"/>
<comment type="cofactor">
    <cofactor evidence="6">
        <name>thiamine diphosphate</name>
        <dbReference type="ChEBI" id="CHEBI:58937"/>
    </cofactor>
    <text evidence="6">Binds 1 thiamine pyrophosphate per subunit.</text>
</comment>
<dbReference type="PIRSF" id="PIRSF004983">
    <property type="entry name" value="MenD"/>
    <property type="match status" value="1"/>
</dbReference>
<evidence type="ECO:0000256" key="4">
    <source>
        <dbReference type="ARBA" id="ARBA00023052"/>
    </source>
</evidence>
<dbReference type="PANTHER" id="PTHR42916:SF1">
    <property type="entry name" value="PROTEIN PHYLLO, CHLOROPLASTIC"/>
    <property type="match status" value="1"/>
</dbReference>
<feature type="domain" description="Thiamine pyrophosphate enzyme N-terminal TPP-binding" evidence="8">
    <location>
        <begin position="36"/>
        <end position="148"/>
    </location>
</feature>
<reference evidence="9 10" key="1">
    <citation type="submission" date="2019-04" db="EMBL/GenBank/DDBJ databases">
        <authorList>
            <person name="Jiang L."/>
        </authorList>
    </citation>
    <scope>NUCLEOTIDE SEQUENCE [LARGE SCALE GENOMIC DNA]</scope>
    <source>
        <strain evidence="9 10">YIM 131853</strain>
    </source>
</reference>
<dbReference type="Pfam" id="PF02776">
    <property type="entry name" value="TPP_enzyme_N"/>
    <property type="match status" value="1"/>
</dbReference>
<feature type="region of interest" description="Disordered" evidence="7">
    <location>
        <begin position="1"/>
        <end position="33"/>
    </location>
</feature>
<dbReference type="InterPro" id="IPR012001">
    <property type="entry name" value="Thiamin_PyroP_enz_TPP-bd_dom"/>
</dbReference>
<dbReference type="OrthoDB" id="9791859at2"/>
<dbReference type="InterPro" id="IPR029061">
    <property type="entry name" value="THDP-binding"/>
</dbReference>
<comment type="function">
    <text evidence="6">Catalyzes the thiamine diphosphate-dependent decarboxylation of 2-oxoglutarate and the subsequent addition of the resulting succinic semialdehyde-thiamine pyrophosphate anion to isochorismate to yield 2-succinyl-5-enolpyruvyl-6-hydroxy-3-cyclohexene-1-carboxylate (SEPHCHC).</text>
</comment>
<keyword evidence="10" id="KW-1185">Reference proteome</keyword>
<dbReference type="GO" id="GO:0030976">
    <property type="term" value="F:thiamine pyrophosphate binding"/>
    <property type="evidence" value="ECO:0007669"/>
    <property type="project" value="UniProtKB-UniRule"/>
</dbReference>
<comment type="caution">
    <text evidence="9">The sequence shown here is derived from an EMBL/GenBank/DDBJ whole genome shotgun (WGS) entry which is preliminary data.</text>
</comment>
<dbReference type="GO" id="GO:0000287">
    <property type="term" value="F:magnesium ion binding"/>
    <property type="evidence" value="ECO:0007669"/>
    <property type="project" value="UniProtKB-UniRule"/>
</dbReference>
<evidence type="ECO:0000313" key="9">
    <source>
        <dbReference type="EMBL" id="THG31052.1"/>
    </source>
</evidence>
<dbReference type="UniPathway" id="UPA01057">
    <property type="reaction ID" value="UER00164"/>
</dbReference>
<dbReference type="InterPro" id="IPR004433">
    <property type="entry name" value="MenaQ_synth_MenD"/>
</dbReference>